<name>A0A7W9JDX0_9ACTN</name>
<proteinExistence type="predicted"/>
<protein>
    <submittedName>
        <fullName evidence="1">Spore germination protein GerM</fullName>
    </submittedName>
</protein>
<gene>
    <name evidence="1" type="ORF">HDA39_006372</name>
</gene>
<keyword evidence="2" id="KW-1185">Reference proteome</keyword>
<evidence type="ECO:0000313" key="1">
    <source>
        <dbReference type="EMBL" id="MBB5839638.1"/>
    </source>
</evidence>
<accession>A0A7W9JDX0</accession>
<sequence>MALDGINLEYGKIEEVSGLLSDANAQMVPQLINLRNRVNLLVEDGLVFKVSSETIRNLYASLDTSLQQAAEGIKSFATMFNDIEAGAKDFDDKIKAALPG</sequence>
<organism evidence="1 2">
    <name type="scientific">Kribbella italica</name>
    <dbReference type="NCBI Taxonomy" id="1540520"/>
    <lineage>
        <taxon>Bacteria</taxon>
        <taxon>Bacillati</taxon>
        <taxon>Actinomycetota</taxon>
        <taxon>Actinomycetes</taxon>
        <taxon>Propionibacteriales</taxon>
        <taxon>Kribbellaceae</taxon>
        <taxon>Kribbella</taxon>
    </lineage>
</organism>
<dbReference type="AlphaFoldDB" id="A0A7W9JDX0"/>
<evidence type="ECO:0000313" key="2">
    <source>
        <dbReference type="Proteomes" id="UP000549971"/>
    </source>
</evidence>
<dbReference type="Proteomes" id="UP000549971">
    <property type="component" value="Unassembled WGS sequence"/>
</dbReference>
<dbReference type="EMBL" id="JACHMY010000001">
    <property type="protein sequence ID" value="MBB5839638.1"/>
    <property type="molecule type" value="Genomic_DNA"/>
</dbReference>
<reference evidence="1 2" key="1">
    <citation type="submission" date="2020-08" db="EMBL/GenBank/DDBJ databases">
        <title>Sequencing the genomes of 1000 actinobacteria strains.</title>
        <authorList>
            <person name="Klenk H.-P."/>
        </authorList>
    </citation>
    <scope>NUCLEOTIDE SEQUENCE [LARGE SCALE GENOMIC DNA]</scope>
    <source>
        <strain evidence="1 2">DSM 28967</strain>
    </source>
</reference>
<comment type="caution">
    <text evidence="1">The sequence shown here is derived from an EMBL/GenBank/DDBJ whole genome shotgun (WGS) entry which is preliminary data.</text>
</comment>
<dbReference type="RefSeq" id="WP_184801435.1">
    <property type="nucleotide sequence ID" value="NZ_JACHMY010000001.1"/>
</dbReference>